<comment type="similarity">
    <text evidence="3">Belongs to the COMM domain-containing protein 6 family.</text>
</comment>
<feature type="domain" description="COMM" evidence="4">
    <location>
        <begin position="141"/>
        <end position="208"/>
    </location>
</feature>
<dbReference type="PROSITE" id="PS51269">
    <property type="entry name" value="COMM"/>
    <property type="match status" value="1"/>
</dbReference>
<evidence type="ECO:0000256" key="3">
    <source>
        <dbReference type="ARBA" id="ARBA00093468"/>
    </source>
</evidence>
<dbReference type="PANTHER" id="PTHR16231">
    <property type="entry name" value="COMM DOMAIN-CONTAINING PROTEIN 4-8 FAMILY MEMBER"/>
    <property type="match status" value="1"/>
</dbReference>
<organism evidence="5 6">
    <name type="scientific">Eublepharis macularius</name>
    <name type="common">Leopard gecko</name>
    <name type="synonym">Cyrtodactylus macularius</name>
    <dbReference type="NCBI Taxonomy" id="481883"/>
    <lineage>
        <taxon>Eukaryota</taxon>
        <taxon>Metazoa</taxon>
        <taxon>Chordata</taxon>
        <taxon>Craniata</taxon>
        <taxon>Vertebrata</taxon>
        <taxon>Euteleostomi</taxon>
        <taxon>Lepidosauria</taxon>
        <taxon>Squamata</taxon>
        <taxon>Bifurcata</taxon>
        <taxon>Gekkota</taxon>
        <taxon>Eublepharidae</taxon>
        <taxon>Eublepharinae</taxon>
        <taxon>Eublepharis</taxon>
    </lineage>
</organism>
<protein>
    <recommendedName>
        <fullName evidence="1">COMM domain-containing protein 6</fullName>
    </recommendedName>
</protein>
<dbReference type="AlphaFoldDB" id="A0AA97KTR5"/>
<reference evidence="6" key="1">
    <citation type="submission" date="2025-08" db="UniProtKB">
        <authorList>
            <consortium name="RefSeq"/>
        </authorList>
    </citation>
    <scope>IDENTIFICATION</scope>
    <source>
        <tissue evidence="6">Blood</tissue>
    </source>
</reference>
<evidence type="ECO:0000313" key="6">
    <source>
        <dbReference type="RefSeq" id="XP_054829638.1"/>
    </source>
</evidence>
<dbReference type="InterPro" id="IPR047155">
    <property type="entry name" value="COMMD4/6/7/8"/>
</dbReference>
<proteinExistence type="inferred from homology"/>
<dbReference type="Proteomes" id="UP001190640">
    <property type="component" value="Chromosome 3"/>
</dbReference>
<comment type="function">
    <text evidence="2">Scaffold protein in the commander complex that is essential for endosomal recycling of transmembrane cargos; the commander complex is composed of the CCC subcomplex and the retriever subcomplex. May modulate activity of cullin-RING E3 ubiquitin ligase (CRL) complexes. Down-regulates activation of NF-kappa-B. Inhibits TNF-induced NFKB1 activation.</text>
</comment>
<dbReference type="Pfam" id="PF07258">
    <property type="entry name" value="COMM_domain"/>
    <property type="match status" value="1"/>
</dbReference>
<sequence>MAAGAAGMVLGRPLEPWDFGSTADIFKTIPQDLLAELCGQIIQYLQCQIPGVNTVELCQRFQAAGIEIIASDLAKVVNVVSSVFSTAAKDNLSTEELSMRLGSAVGTLPKQALQVIRHVWNEQGKSITGSEDAKSRGMVGQLIDFQWKLGVAVGSDSCRSLKCPYVTMAIKVADASGHVTSKSFEMTVPQFQNFYSQFKEMASVLETV</sequence>
<dbReference type="InterPro" id="IPR017920">
    <property type="entry name" value="COMM"/>
</dbReference>
<dbReference type="RefSeq" id="XP_054829638.1">
    <property type="nucleotide sequence ID" value="XM_054973663.1"/>
</dbReference>
<evidence type="ECO:0000256" key="1">
    <source>
        <dbReference type="ARBA" id="ARBA00039908"/>
    </source>
</evidence>
<evidence type="ECO:0000259" key="4">
    <source>
        <dbReference type="PROSITE" id="PS51269"/>
    </source>
</evidence>
<keyword evidence="5" id="KW-1185">Reference proteome</keyword>
<dbReference type="KEGG" id="emc:129325774"/>
<name>A0AA97KTR5_EUBMA</name>
<dbReference type="PANTHER" id="PTHR16231:SF5">
    <property type="entry name" value="COMM DOMAIN-CONTAINING PROTEIN 6"/>
    <property type="match status" value="1"/>
</dbReference>
<dbReference type="GeneID" id="129325774"/>
<dbReference type="GO" id="GO:0051059">
    <property type="term" value="F:NF-kappaB binding"/>
    <property type="evidence" value="ECO:0007669"/>
    <property type="project" value="TreeGrafter"/>
</dbReference>
<gene>
    <name evidence="6" type="primary">COMMD6</name>
</gene>
<evidence type="ECO:0000313" key="5">
    <source>
        <dbReference type="Proteomes" id="UP001190640"/>
    </source>
</evidence>
<evidence type="ECO:0000256" key="2">
    <source>
        <dbReference type="ARBA" id="ARBA00093393"/>
    </source>
</evidence>
<dbReference type="CTD" id="170622"/>
<accession>A0AA97KTR5</accession>